<keyword evidence="1" id="KW-0812">Transmembrane</keyword>
<dbReference type="Pfam" id="PF01476">
    <property type="entry name" value="LysM"/>
    <property type="match status" value="1"/>
</dbReference>
<feature type="domain" description="LysM" evidence="2">
    <location>
        <begin position="88"/>
        <end position="138"/>
    </location>
</feature>
<accession>A0A934J8Q0</accession>
<proteinExistence type="predicted"/>
<dbReference type="EMBL" id="JAELUP010000103">
    <property type="protein sequence ID" value="MBJ6363648.1"/>
    <property type="molecule type" value="Genomic_DNA"/>
</dbReference>
<dbReference type="AlphaFoldDB" id="A0A934J8Q0"/>
<keyword evidence="1" id="KW-0472">Membrane</keyword>
<gene>
    <name evidence="3" type="ORF">JFN88_20775</name>
</gene>
<organism evidence="3 4">
    <name type="scientific">Paenibacillus roseus</name>
    <dbReference type="NCBI Taxonomy" id="2798579"/>
    <lineage>
        <taxon>Bacteria</taxon>
        <taxon>Bacillati</taxon>
        <taxon>Bacillota</taxon>
        <taxon>Bacilli</taxon>
        <taxon>Bacillales</taxon>
        <taxon>Paenibacillaceae</taxon>
        <taxon>Paenibacillus</taxon>
    </lineage>
</organism>
<dbReference type="Proteomes" id="UP000640274">
    <property type="component" value="Unassembled WGS sequence"/>
</dbReference>
<name>A0A934J8Q0_9BACL</name>
<evidence type="ECO:0000259" key="2">
    <source>
        <dbReference type="PROSITE" id="PS51782"/>
    </source>
</evidence>
<protein>
    <submittedName>
        <fullName evidence="3">LysM peptidoglycan-binding domain-containing protein</fullName>
    </submittedName>
</protein>
<evidence type="ECO:0000256" key="1">
    <source>
        <dbReference type="SAM" id="Phobius"/>
    </source>
</evidence>
<dbReference type="PROSITE" id="PS51782">
    <property type="entry name" value="LYSM"/>
    <property type="match status" value="1"/>
</dbReference>
<dbReference type="Gene3D" id="3.10.350.10">
    <property type="entry name" value="LysM domain"/>
    <property type="match status" value="1"/>
</dbReference>
<dbReference type="InterPro" id="IPR018392">
    <property type="entry name" value="LysM"/>
</dbReference>
<dbReference type="InterPro" id="IPR036779">
    <property type="entry name" value="LysM_dom_sf"/>
</dbReference>
<evidence type="ECO:0000313" key="4">
    <source>
        <dbReference type="Proteomes" id="UP000640274"/>
    </source>
</evidence>
<keyword evidence="4" id="KW-1185">Reference proteome</keyword>
<dbReference type="SUPFAM" id="SSF54106">
    <property type="entry name" value="LysM domain"/>
    <property type="match status" value="1"/>
</dbReference>
<dbReference type="CDD" id="cd00118">
    <property type="entry name" value="LysM"/>
    <property type="match status" value="1"/>
</dbReference>
<evidence type="ECO:0000313" key="3">
    <source>
        <dbReference type="EMBL" id="MBJ6363648.1"/>
    </source>
</evidence>
<reference evidence="3" key="1">
    <citation type="submission" date="2020-12" db="EMBL/GenBank/DDBJ databases">
        <authorList>
            <person name="Huq M.A."/>
        </authorList>
    </citation>
    <scope>NUCLEOTIDE SEQUENCE</scope>
    <source>
        <strain evidence="3">MAHUQ-46</strain>
    </source>
</reference>
<dbReference type="RefSeq" id="WP_199021177.1">
    <property type="nucleotide sequence ID" value="NZ_JAELUP010000103.1"/>
</dbReference>
<keyword evidence="1" id="KW-1133">Transmembrane helix</keyword>
<feature type="transmembrane region" description="Helical" evidence="1">
    <location>
        <begin position="47"/>
        <end position="67"/>
    </location>
</feature>
<comment type="caution">
    <text evidence="3">The sequence shown here is derived from an EMBL/GenBank/DDBJ whole genome shotgun (WGS) entry which is preliminary data.</text>
</comment>
<dbReference type="SMART" id="SM00257">
    <property type="entry name" value="LysM"/>
    <property type="match status" value="1"/>
</dbReference>
<sequence length="141" mass="15464">MNCGIYYQSMNELRSSSSSINARGDNASTAVKHRFSQALLGLAGRHLAGGIIAVLLFSSLFSFLFIVQSNASNYQDVTYSKAVVPDSRFVIVSAGDTLWEIAKRYKPKDAGLGQFVYELQQFNNIKSTIIHAGDIILIPVK</sequence>